<gene>
    <name evidence="1" type="ORF">CEXT_764081</name>
</gene>
<evidence type="ECO:0000313" key="1">
    <source>
        <dbReference type="EMBL" id="GIY64635.1"/>
    </source>
</evidence>
<protein>
    <submittedName>
        <fullName evidence="1">Uncharacterized protein</fullName>
    </submittedName>
</protein>
<organism evidence="1 2">
    <name type="scientific">Caerostris extrusa</name>
    <name type="common">Bark spider</name>
    <name type="synonym">Caerostris bankana</name>
    <dbReference type="NCBI Taxonomy" id="172846"/>
    <lineage>
        <taxon>Eukaryota</taxon>
        <taxon>Metazoa</taxon>
        <taxon>Ecdysozoa</taxon>
        <taxon>Arthropoda</taxon>
        <taxon>Chelicerata</taxon>
        <taxon>Arachnida</taxon>
        <taxon>Araneae</taxon>
        <taxon>Araneomorphae</taxon>
        <taxon>Entelegynae</taxon>
        <taxon>Araneoidea</taxon>
        <taxon>Araneidae</taxon>
        <taxon>Caerostris</taxon>
    </lineage>
</organism>
<evidence type="ECO:0000313" key="2">
    <source>
        <dbReference type="Proteomes" id="UP001054945"/>
    </source>
</evidence>
<sequence>LRIADVHGREVDCLIDRRRMEYRKETYLCSSIITKSKLIANKDLYLKNDVLLLRCNFKIGKGFILNPVEYSYSTTFSKSKTSLRFLMV</sequence>
<reference evidence="1 2" key="1">
    <citation type="submission" date="2021-06" db="EMBL/GenBank/DDBJ databases">
        <title>Caerostris extrusa draft genome.</title>
        <authorList>
            <person name="Kono N."/>
            <person name="Arakawa K."/>
        </authorList>
    </citation>
    <scope>NUCLEOTIDE SEQUENCE [LARGE SCALE GENOMIC DNA]</scope>
</reference>
<feature type="non-terminal residue" evidence="1">
    <location>
        <position position="1"/>
    </location>
</feature>
<dbReference type="Proteomes" id="UP001054945">
    <property type="component" value="Unassembled WGS sequence"/>
</dbReference>
<name>A0AAV4V529_CAEEX</name>
<comment type="caution">
    <text evidence="1">The sequence shown here is derived from an EMBL/GenBank/DDBJ whole genome shotgun (WGS) entry which is preliminary data.</text>
</comment>
<accession>A0AAV4V529</accession>
<dbReference type="EMBL" id="BPLR01013904">
    <property type="protein sequence ID" value="GIY64635.1"/>
    <property type="molecule type" value="Genomic_DNA"/>
</dbReference>
<proteinExistence type="predicted"/>
<dbReference type="AlphaFoldDB" id="A0AAV4V529"/>
<keyword evidence="2" id="KW-1185">Reference proteome</keyword>